<feature type="domain" description="DUF7730" evidence="2">
    <location>
        <begin position="94"/>
        <end position="300"/>
    </location>
</feature>
<dbReference type="Pfam" id="PF24864">
    <property type="entry name" value="DUF7730"/>
    <property type="match status" value="1"/>
</dbReference>
<dbReference type="Proteomes" id="UP000554235">
    <property type="component" value="Unassembled WGS sequence"/>
</dbReference>
<evidence type="ECO:0000259" key="2">
    <source>
        <dbReference type="Pfam" id="PF24864"/>
    </source>
</evidence>
<feature type="region of interest" description="Disordered" evidence="1">
    <location>
        <begin position="1"/>
        <end position="65"/>
    </location>
</feature>
<keyword evidence="4" id="KW-1185">Reference proteome</keyword>
<feature type="compositionally biased region" description="Basic and acidic residues" evidence="1">
    <location>
        <begin position="28"/>
        <end position="60"/>
    </location>
</feature>
<sequence>MGLLDRLFRRGDRTSPADSASTTSAESYKYEGPKLSEKPLTPREIEEMHAKLFPEQHKPYEPPSPEPLNTGLPFTEPVEEGFSKAWDDRNYEQTQSQSLLFSRLPRGVRLQIWRSAMDSRKLYLTAKRGRLAQSEKMNDFAWWPKTGLLNVPMLCRAAYIDSIACLYSCNTFCFGFGNTKLPLTSLNTMLPKQHIDSIEHIEVGWHLIRGVSQYYDSHPQAWDFTLTVCAPDSDKVWDEVCAQLIKLPHLKSLTIIVWTSGDARAQLAEAEANMLTPLARMKHVKPFKIFLPWPQKDGTVWGDAPFRIYRKYKNRERYGVSTPLIEDAP</sequence>
<evidence type="ECO:0000313" key="4">
    <source>
        <dbReference type="Proteomes" id="UP000554235"/>
    </source>
</evidence>
<protein>
    <recommendedName>
        <fullName evidence="2">DUF7730 domain-containing protein</fullName>
    </recommendedName>
</protein>
<organism evidence="3 4">
    <name type="scientific">Fusarium albosuccineum</name>
    <dbReference type="NCBI Taxonomy" id="1237068"/>
    <lineage>
        <taxon>Eukaryota</taxon>
        <taxon>Fungi</taxon>
        <taxon>Dikarya</taxon>
        <taxon>Ascomycota</taxon>
        <taxon>Pezizomycotina</taxon>
        <taxon>Sordariomycetes</taxon>
        <taxon>Hypocreomycetidae</taxon>
        <taxon>Hypocreales</taxon>
        <taxon>Nectriaceae</taxon>
        <taxon>Fusarium</taxon>
        <taxon>Fusarium decemcellulare species complex</taxon>
    </lineage>
</organism>
<evidence type="ECO:0000256" key="1">
    <source>
        <dbReference type="SAM" id="MobiDB-lite"/>
    </source>
</evidence>
<proteinExistence type="predicted"/>
<feature type="compositionally biased region" description="Low complexity" evidence="1">
    <location>
        <begin position="16"/>
        <end position="27"/>
    </location>
</feature>
<dbReference type="PANTHER" id="PTHR38790">
    <property type="entry name" value="2EXR DOMAIN-CONTAINING PROTEIN-RELATED"/>
    <property type="match status" value="1"/>
</dbReference>
<accession>A0A8H4KGZ4</accession>
<comment type="caution">
    <text evidence="3">The sequence shown here is derived from an EMBL/GenBank/DDBJ whole genome shotgun (WGS) entry which is preliminary data.</text>
</comment>
<dbReference type="EMBL" id="JAADYS010003166">
    <property type="protein sequence ID" value="KAF4449990.1"/>
    <property type="molecule type" value="Genomic_DNA"/>
</dbReference>
<dbReference type="InterPro" id="IPR056632">
    <property type="entry name" value="DUF7730"/>
</dbReference>
<reference evidence="3 4" key="1">
    <citation type="submission" date="2020-01" db="EMBL/GenBank/DDBJ databases">
        <title>Identification and distribution of gene clusters putatively required for synthesis of sphingolipid metabolism inhibitors in phylogenetically diverse species of the filamentous fungus Fusarium.</title>
        <authorList>
            <person name="Kim H.-S."/>
            <person name="Busman M."/>
            <person name="Brown D.W."/>
            <person name="Divon H."/>
            <person name="Uhlig S."/>
            <person name="Proctor R.H."/>
        </authorList>
    </citation>
    <scope>NUCLEOTIDE SEQUENCE [LARGE SCALE GENOMIC DNA]</scope>
    <source>
        <strain evidence="3 4">NRRL 20459</strain>
    </source>
</reference>
<dbReference type="AlphaFoldDB" id="A0A8H4KGZ4"/>
<dbReference type="OrthoDB" id="10249045at2759"/>
<gene>
    <name evidence="3" type="ORF">FALBO_16557</name>
</gene>
<name>A0A8H4KGZ4_9HYPO</name>
<feature type="compositionally biased region" description="Basic and acidic residues" evidence="1">
    <location>
        <begin position="1"/>
        <end position="15"/>
    </location>
</feature>
<evidence type="ECO:0000313" key="3">
    <source>
        <dbReference type="EMBL" id="KAF4449990.1"/>
    </source>
</evidence>